<dbReference type="GO" id="GO:0046872">
    <property type="term" value="F:metal ion binding"/>
    <property type="evidence" value="ECO:0007669"/>
    <property type="project" value="UniProtKB-KW"/>
</dbReference>
<dbReference type="PROSITE" id="PS00149">
    <property type="entry name" value="SULFATASE_2"/>
    <property type="match status" value="1"/>
</dbReference>
<comment type="similarity">
    <text evidence="2">Belongs to the sulfatase family.</text>
</comment>
<dbReference type="InterPro" id="IPR024607">
    <property type="entry name" value="Sulfatase_CS"/>
</dbReference>
<evidence type="ECO:0000256" key="5">
    <source>
        <dbReference type="ARBA" id="ARBA00022801"/>
    </source>
</evidence>
<keyword evidence="9" id="KW-1185">Reference proteome</keyword>
<evidence type="ECO:0000256" key="4">
    <source>
        <dbReference type="ARBA" id="ARBA00022729"/>
    </source>
</evidence>
<reference evidence="8 9" key="1">
    <citation type="submission" date="2015-04" db="EMBL/GenBank/DDBJ databases">
        <title>Draft Genome Sequence of the Novel Agar-Digesting Marine Bacterium Q1.</title>
        <authorList>
            <person name="Li Y."/>
            <person name="Li D."/>
            <person name="Chen G."/>
            <person name="Du Z."/>
        </authorList>
    </citation>
    <scope>NUCLEOTIDE SEQUENCE [LARGE SCALE GENOMIC DNA]</scope>
    <source>
        <strain evidence="8 9">Q1</strain>
    </source>
</reference>
<dbReference type="PANTHER" id="PTHR45953">
    <property type="entry name" value="IDURONATE 2-SULFATASE"/>
    <property type="match status" value="1"/>
</dbReference>
<dbReference type="EMBL" id="LAZL01000008">
    <property type="protein sequence ID" value="KMT65861.1"/>
    <property type="molecule type" value="Genomic_DNA"/>
</dbReference>
<dbReference type="AlphaFoldDB" id="A0A0J8JMM3"/>
<protein>
    <recommendedName>
        <fullName evidence="7">Sulfatase N-terminal domain-containing protein</fullName>
    </recommendedName>
</protein>
<dbReference type="InterPro" id="IPR000917">
    <property type="entry name" value="Sulfatase_N"/>
</dbReference>
<keyword evidence="3" id="KW-0479">Metal-binding</keyword>
<evidence type="ECO:0000313" key="9">
    <source>
        <dbReference type="Proteomes" id="UP000037600"/>
    </source>
</evidence>
<dbReference type="SUPFAM" id="SSF53649">
    <property type="entry name" value="Alkaline phosphatase-like"/>
    <property type="match status" value="1"/>
</dbReference>
<comment type="caution">
    <text evidence="8">The sequence shown here is derived from an EMBL/GenBank/DDBJ whole genome shotgun (WGS) entry which is preliminary data.</text>
</comment>
<dbReference type="Gene3D" id="3.40.720.10">
    <property type="entry name" value="Alkaline Phosphatase, subunit A"/>
    <property type="match status" value="1"/>
</dbReference>
<dbReference type="GO" id="GO:0004423">
    <property type="term" value="F:iduronate-2-sulfatase activity"/>
    <property type="evidence" value="ECO:0007669"/>
    <property type="project" value="InterPro"/>
</dbReference>
<dbReference type="Pfam" id="PF00884">
    <property type="entry name" value="Sulfatase"/>
    <property type="match status" value="1"/>
</dbReference>
<evidence type="ECO:0000256" key="6">
    <source>
        <dbReference type="ARBA" id="ARBA00022837"/>
    </source>
</evidence>
<dbReference type="OrthoDB" id="9803751at2"/>
<evidence type="ECO:0000313" key="8">
    <source>
        <dbReference type="EMBL" id="KMT65861.1"/>
    </source>
</evidence>
<name>A0A0J8JMM3_9ALTE</name>
<dbReference type="PANTHER" id="PTHR45953:SF1">
    <property type="entry name" value="IDURONATE 2-SULFATASE"/>
    <property type="match status" value="1"/>
</dbReference>
<keyword evidence="4" id="KW-0732">Signal</keyword>
<gene>
    <name evidence="8" type="ORF">XM47_06600</name>
</gene>
<dbReference type="RefSeq" id="WP_048690978.1">
    <property type="nucleotide sequence ID" value="NZ_KQ130486.1"/>
</dbReference>
<dbReference type="STRING" id="1513271.XM47_06600"/>
<organism evidence="8 9">
    <name type="scientific">Catenovulum maritimum</name>
    <dbReference type="NCBI Taxonomy" id="1513271"/>
    <lineage>
        <taxon>Bacteria</taxon>
        <taxon>Pseudomonadati</taxon>
        <taxon>Pseudomonadota</taxon>
        <taxon>Gammaproteobacteria</taxon>
        <taxon>Alteromonadales</taxon>
        <taxon>Alteromonadaceae</taxon>
        <taxon>Catenovulum</taxon>
    </lineage>
</organism>
<dbReference type="InterPro" id="IPR017850">
    <property type="entry name" value="Alkaline_phosphatase_core_sf"/>
</dbReference>
<dbReference type="InterPro" id="IPR035874">
    <property type="entry name" value="IDS"/>
</dbReference>
<accession>A0A0J8JMM3</accession>
<keyword evidence="5" id="KW-0378">Hydrolase</keyword>
<evidence type="ECO:0000256" key="2">
    <source>
        <dbReference type="ARBA" id="ARBA00008779"/>
    </source>
</evidence>
<dbReference type="GO" id="GO:0005737">
    <property type="term" value="C:cytoplasm"/>
    <property type="evidence" value="ECO:0007669"/>
    <property type="project" value="TreeGrafter"/>
</dbReference>
<dbReference type="CDD" id="cd16030">
    <property type="entry name" value="iduronate-2-sulfatase"/>
    <property type="match status" value="1"/>
</dbReference>
<evidence type="ECO:0000256" key="1">
    <source>
        <dbReference type="ARBA" id="ARBA00001913"/>
    </source>
</evidence>
<comment type="cofactor">
    <cofactor evidence="1">
        <name>Ca(2+)</name>
        <dbReference type="ChEBI" id="CHEBI:29108"/>
    </cofactor>
</comment>
<dbReference type="PROSITE" id="PS00523">
    <property type="entry name" value="SULFATASE_1"/>
    <property type="match status" value="1"/>
</dbReference>
<sequence>MQLFKSFNSTGNLLTILVFVLVMCTTACSALLPKSAISNQADTNSRKPNFVFIAVDDLNIYNSILGDEAGSFLRKVYPDDKLRQQVIDKLTPNLAKLAKQGVSFRNTYSASPLCGPSRTALMTGVPPHISGYYKHDRHFRAYETLTNVTTLPQYLKQHGYYTSGIGKVFHKGRSYLDRGYFSDWPDQLFSWDHWVERNVGTSSQVEAMITKQEQVSKYWDNPGDKSKNFSRFGVTSIPTEFSNDYVNAQHIAQLILTGRSEINDVRGKKHSVTLANDKPYFLAAGIFAPHLPWVVEQKYYDMFPQSEMAINKDLLAWVRADLTDMSKHGQKMTASTHFTDLLDYGVSLDGQTGDVNAWKAIFQAYLATVAYADSTIGVLLDAINRNPQKDNTVVVLWSDHGYHLGDKNWTGKTSLWEAANRANLIIADPRQPGQHGKQVNAPVSLQDIYPSIMAMAELPKNQAVYGYDLTPLVKDVNTQWTKAVLNTFQQGNHALRTNEYRYIRFRNGDQELYNLIQDPLELTNLANRPDYKIRLKQFSGLLDRELKRKPNDF</sequence>
<evidence type="ECO:0000259" key="7">
    <source>
        <dbReference type="Pfam" id="PF00884"/>
    </source>
</evidence>
<proteinExistence type="inferred from homology"/>
<keyword evidence="6" id="KW-0106">Calcium</keyword>
<feature type="domain" description="Sulfatase N-terminal" evidence="7">
    <location>
        <begin position="48"/>
        <end position="456"/>
    </location>
</feature>
<evidence type="ECO:0000256" key="3">
    <source>
        <dbReference type="ARBA" id="ARBA00022723"/>
    </source>
</evidence>
<dbReference type="Proteomes" id="UP000037600">
    <property type="component" value="Unassembled WGS sequence"/>
</dbReference>